<reference evidence="3 4" key="1">
    <citation type="submission" date="2018-09" db="EMBL/GenBank/DDBJ databases">
        <title>Whole genome sequencing of Idiomarina andamanensis W-5T (LMG 29773T= JCM 31645T).</title>
        <authorList>
            <person name="Das S.K."/>
        </authorList>
    </citation>
    <scope>NUCLEOTIDE SEQUENCE [LARGE SCALE GENOMIC DNA]</scope>
    <source>
        <strain evidence="3 4">W-5T</strain>
    </source>
</reference>
<dbReference type="Proteomes" id="UP000427820">
    <property type="component" value="Chromosome"/>
</dbReference>
<dbReference type="SMART" id="SM00422">
    <property type="entry name" value="HTH_MERR"/>
    <property type="match status" value="1"/>
</dbReference>
<dbReference type="InterPro" id="IPR047057">
    <property type="entry name" value="MerR_fam"/>
</dbReference>
<dbReference type="InterPro" id="IPR000551">
    <property type="entry name" value="MerR-type_HTH_dom"/>
</dbReference>
<dbReference type="GO" id="GO:0003700">
    <property type="term" value="F:DNA-binding transcription factor activity"/>
    <property type="evidence" value="ECO:0007669"/>
    <property type="project" value="InterPro"/>
</dbReference>
<evidence type="ECO:0000313" key="4">
    <source>
        <dbReference type="Proteomes" id="UP000427820"/>
    </source>
</evidence>
<evidence type="ECO:0000256" key="1">
    <source>
        <dbReference type="ARBA" id="ARBA00023125"/>
    </source>
</evidence>
<dbReference type="PRINTS" id="PR00040">
    <property type="entry name" value="HTHMERR"/>
</dbReference>
<protein>
    <submittedName>
        <fullName evidence="3">MerR family transcriptional regulator</fullName>
    </submittedName>
</protein>
<gene>
    <name evidence="3" type="ORF">D3795_07700</name>
</gene>
<organism evidence="3 4">
    <name type="scientific">Pseudidiomarina andamanensis</name>
    <dbReference type="NCBI Taxonomy" id="1940690"/>
    <lineage>
        <taxon>Bacteria</taxon>
        <taxon>Pseudomonadati</taxon>
        <taxon>Pseudomonadota</taxon>
        <taxon>Gammaproteobacteria</taxon>
        <taxon>Alteromonadales</taxon>
        <taxon>Idiomarinaceae</taxon>
        <taxon>Pseudidiomarina</taxon>
    </lineage>
</organism>
<dbReference type="KEGG" id="panm:D3795_07700"/>
<keyword evidence="1" id="KW-0238">DNA-binding</keyword>
<dbReference type="AlphaFoldDB" id="A0AA92EUN3"/>
<feature type="domain" description="HTH merR-type" evidence="2">
    <location>
        <begin position="1"/>
        <end position="68"/>
    </location>
</feature>
<accession>A0AA92EUN3</accession>
<dbReference type="PANTHER" id="PTHR30204:SF97">
    <property type="entry name" value="MERR FAMILY REGULATORY PROTEIN"/>
    <property type="match status" value="1"/>
</dbReference>
<dbReference type="EMBL" id="CP032551">
    <property type="protein sequence ID" value="QGT96051.1"/>
    <property type="molecule type" value="Genomic_DNA"/>
</dbReference>
<proteinExistence type="predicted"/>
<dbReference type="Pfam" id="PF13411">
    <property type="entry name" value="MerR_1"/>
    <property type="match status" value="1"/>
</dbReference>
<name>A0AA92EUN3_9GAMM</name>
<dbReference type="Gene3D" id="1.10.1660.10">
    <property type="match status" value="1"/>
</dbReference>
<dbReference type="RefSeq" id="WP_156267613.1">
    <property type="nucleotide sequence ID" value="NZ_CP032551.1"/>
</dbReference>
<dbReference type="PANTHER" id="PTHR30204">
    <property type="entry name" value="REDOX-CYCLING DRUG-SENSING TRANSCRIPTIONAL ACTIVATOR SOXR"/>
    <property type="match status" value="1"/>
</dbReference>
<dbReference type="SUPFAM" id="SSF46955">
    <property type="entry name" value="Putative DNA-binding domain"/>
    <property type="match status" value="1"/>
</dbReference>
<dbReference type="InterPro" id="IPR009061">
    <property type="entry name" value="DNA-bd_dom_put_sf"/>
</dbReference>
<sequence>MYIGEFCKLTAVTPTTIRLYESIGLLPPAQRRGNYRVYDTTYVETVKQIKIAQQFGFTLTELKQMCDGENIKRGLPAKVILRAIDSKRAEIAKQLEQLKQRDAGLADLQHYLQNEACNTVSE</sequence>
<evidence type="ECO:0000259" key="2">
    <source>
        <dbReference type="PROSITE" id="PS50937"/>
    </source>
</evidence>
<dbReference type="GO" id="GO:0003677">
    <property type="term" value="F:DNA binding"/>
    <property type="evidence" value="ECO:0007669"/>
    <property type="project" value="UniProtKB-KW"/>
</dbReference>
<evidence type="ECO:0000313" key="3">
    <source>
        <dbReference type="EMBL" id="QGT96051.1"/>
    </source>
</evidence>
<keyword evidence="4" id="KW-1185">Reference proteome</keyword>
<dbReference type="PROSITE" id="PS50937">
    <property type="entry name" value="HTH_MERR_2"/>
    <property type="match status" value="1"/>
</dbReference>